<proteinExistence type="predicted"/>
<dbReference type="Proteomes" id="UP000634229">
    <property type="component" value="Unassembled WGS sequence"/>
</dbReference>
<dbReference type="PROSITE" id="PS50194">
    <property type="entry name" value="FILAMIN_REPEAT"/>
    <property type="match status" value="1"/>
</dbReference>
<dbReference type="PANTHER" id="PTHR22625">
    <property type="entry name" value="PLEXIN"/>
    <property type="match status" value="1"/>
</dbReference>
<dbReference type="Gene3D" id="2.60.40.10">
    <property type="entry name" value="Immunoglobulins"/>
    <property type="match status" value="8"/>
</dbReference>
<feature type="domain" description="IPT/TIG" evidence="2">
    <location>
        <begin position="101"/>
        <end position="181"/>
    </location>
</feature>
<protein>
    <submittedName>
        <fullName evidence="3">IPT/TIG domain-containing protein</fullName>
    </submittedName>
</protein>
<dbReference type="InterPro" id="IPR017868">
    <property type="entry name" value="Filamin/ABP280_repeat-like"/>
</dbReference>
<comment type="caution">
    <text evidence="3">The sequence shown here is derived from an EMBL/GenBank/DDBJ whole genome shotgun (WGS) entry which is preliminary data.</text>
</comment>
<name>A0ABS1NHB3_9ACTN</name>
<dbReference type="SMART" id="SM00429">
    <property type="entry name" value="IPT"/>
    <property type="match status" value="7"/>
</dbReference>
<evidence type="ECO:0000313" key="4">
    <source>
        <dbReference type="Proteomes" id="UP000634229"/>
    </source>
</evidence>
<organism evidence="3 4">
    <name type="scientific">Streptomyces coffeae</name>
    <dbReference type="NCBI Taxonomy" id="621382"/>
    <lineage>
        <taxon>Bacteria</taxon>
        <taxon>Bacillati</taxon>
        <taxon>Actinomycetota</taxon>
        <taxon>Actinomycetes</taxon>
        <taxon>Kitasatosporales</taxon>
        <taxon>Streptomycetaceae</taxon>
        <taxon>Streptomyces</taxon>
    </lineage>
</organism>
<feature type="domain" description="IPT/TIG" evidence="2">
    <location>
        <begin position="265"/>
        <end position="345"/>
    </location>
</feature>
<dbReference type="RefSeq" id="WP_201876930.1">
    <property type="nucleotide sequence ID" value="NZ_JAERRF010000013.1"/>
</dbReference>
<dbReference type="Pfam" id="PF01833">
    <property type="entry name" value="TIG"/>
    <property type="match status" value="8"/>
</dbReference>
<sequence>MPYAGADTGPAATPASPPVISSVSPAAGPPGGGTLVTLNGNNFQQAAVVRFGTALAPSFTVNSATQITAVSPPGTGSVQITVTTPNGTSNGVPFSYVGTPAPVLSSLVPNQGPAGGGNAVTITGTALSGATAVRFGATNAASFLVASATQIVAIAPPGSGSVQVTVTTPGGTSNGLTYSFTPAPTVSSVSPNQGPGGGGNTVIITGSALSGATTVRFGSTNASSFTVVSSTQITAVAPAGSGSVQVTVTTPGGTSNGVSYTYVGAPSLTSVSPNQGPPAGGNTVTLAGSGLSGATSVLFGSTPATSFTVNSASQITAVAPAGSGSVQVTVVAPGGTSNGVGYTYTSAPVLSSVSPNQGPAAGGNTVTLTGSGFTGVTAVLFGSTAAVFTFVSPTQITAIAPAGSGTVQVTVVTPGGTSNGVSYTYTAGPVLTSISPSQGSVNGGNTVILTGSGFTGATAVTFGFQPAVSFTVGSSTQITAVVPPGSAGAVPVTVTTPGGTSGSVTYIYLAIPALTSAVPSRGPTSGGTTVTLTGSGLLGATSVLFGSTPATSFSVVSATQITAVAPTGTGTVQITVVTPGGTSNGVAYTYVPVPVLTSVVPTLGPTSAGATVTLAGSGLTATNGVRFGSTLAAFTVVSDGLVTATAPAGSPGPEFITVTSPGGTSNPVIYTRVAAPGI</sequence>
<reference evidence="3 4" key="1">
    <citation type="submission" date="2021-01" db="EMBL/GenBank/DDBJ databases">
        <title>WGS of actinomycetes isolated from Thailand.</title>
        <authorList>
            <person name="Thawai C."/>
        </authorList>
    </citation>
    <scope>NUCLEOTIDE SEQUENCE [LARGE SCALE GENOMIC DNA]</scope>
    <source>
        <strain evidence="3 4">CA1R205</strain>
    </source>
</reference>
<dbReference type="SUPFAM" id="SSF81296">
    <property type="entry name" value="E set domains"/>
    <property type="match status" value="8"/>
</dbReference>
<gene>
    <name evidence="3" type="ORF">JK363_22850</name>
</gene>
<dbReference type="InterPro" id="IPR013783">
    <property type="entry name" value="Ig-like_fold"/>
</dbReference>
<feature type="domain" description="IPT/TIG" evidence="2">
    <location>
        <begin position="347"/>
        <end position="426"/>
    </location>
</feature>
<feature type="domain" description="IPT/TIG" evidence="2">
    <location>
        <begin position="428"/>
        <end position="509"/>
    </location>
</feature>
<accession>A0ABS1NHB3</accession>
<evidence type="ECO:0000256" key="1">
    <source>
        <dbReference type="SAM" id="MobiDB-lite"/>
    </source>
</evidence>
<feature type="domain" description="IPT/TIG" evidence="2">
    <location>
        <begin position="511"/>
        <end position="591"/>
    </location>
</feature>
<dbReference type="CDD" id="cd00102">
    <property type="entry name" value="IPT"/>
    <property type="match status" value="6"/>
</dbReference>
<dbReference type="InterPro" id="IPR014756">
    <property type="entry name" value="Ig_E-set"/>
</dbReference>
<keyword evidence="4" id="KW-1185">Reference proteome</keyword>
<dbReference type="InterPro" id="IPR002909">
    <property type="entry name" value="IPT_dom"/>
</dbReference>
<evidence type="ECO:0000259" key="2">
    <source>
        <dbReference type="SMART" id="SM00429"/>
    </source>
</evidence>
<feature type="region of interest" description="Disordered" evidence="1">
    <location>
        <begin position="1"/>
        <end position="26"/>
    </location>
</feature>
<dbReference type="PANTHER" id="PTHR22625:SF70">
    <property type="entry name" value="PLEXIN A, ISOFORM A"/>
    <property type="match status" value="1"/>
</dbReference>
<dbReference type="InterPro" id="IPR031148">
    <property type="entry name" value="Plexin"/>
</dbReference>
<dbReference type="EMBL" id="JAERRF010000013">
    <property type="protein sequence ID" value="MBL1099455.1"/>
    <property type="molecule type" value="Genomic_DNA"/>
</dbReference>
<feature type="domain" description="IPT/TIG" evidence="2">
    <location>
        <begin position="183"/>
        <end position="263"/>
    </location>
</feature>
<feature type="domain" description="IPT/TIG" evidence="2">
    <location>
        <begin position="17"/>
        <end position="97"/>
    </location>
</feature>
<evidence type="ECO:0000313" key="3">
    <source>
        <dbReference type="EMBL" id="MBL1099455.1"/>
    </source>
</evidence>